<protein>
    <submittedName>
        <fullName evidence="2">Gag poly</fullName>
    </submittedName>
</protein>
<name>A0AAD1QYV3_PELCU</name>
<dbReference type="EMBL" id="OW240912">
    <property type="protein sequence ID" value="CAH2220176.1"/>
    <property type="molecule type" value="Genomic_DNA"/>
</dbReference>
<feature type="region of interest" description="Disordered" evidence="1">
    <location>
        <begin position="202"/>
        <end position="368"/>
    </location>
</feature>
<dbReference type="AlphaFoldDB" id="A0AAD1QYV3"/>
<keyword evidence="3" id="KW-1185">Reference proteome</keyword>
<reference evidence="2" key="1">
    <citation type="submission" date="2022-03" db="EMBL/GenBank/DDBJ databases">
        <authorList>
            <person name="Alioto T."/>
            <person name="Alioto T."/>
            <person name="Gomez Garrido J."/>
        </authorList>
    </citation>
    <scope>NUCLEOTIDE SEQUENCE</scope>
</reference>
<feature type="compositionally biased region" description="Low complexity" evidence="1">
    <location>
        <begin position="329"/>
        <end position="347"/>
    </location>
</feature>
<evidence type="ECO:0000313" key="3">
    <source>
        <dbReference type="Proteomes" id="UP001295444"/>
    </source>
</evidence>
<accession>A0AAD1QYV3</accession>
<evidence type="ECO:0000313" key="2">
    <source>
        <dbReference type="EMBL" id="CAH2220176.1"/>
    </source>
</evidence>
<feature type="compositionally biased region" description="Basic and acidic residues" evidence="1">
    <location>
        <begin position="352"/>
        <end position="361"/>
    </location>
</feature>
<organism evidence="2 3">
    <name type="scientific">Pelobates cultripes</name>
    <name type="common">Western spadefoot toad</name>
    <dbReference type="NCBI Taxonomy" id="61616"/>
    <lineage>
        <taxon>Eukaryota</taxon>
        <taxon>Metazoa</taxon>
        <taxon>Chordata</taxon>
        <taxon>Craniata</taxon>
        <taxon>Vertebrata</taxon>
        <taxon>Euteleostomi</taxon>
        <taxon>Amphibia</taxon>
        <taxon>Batrachia</taxon>
        <taxon>Anura</taxon>
        <taxon>Pelobatoidea</taxon>
        <taxon>Pelobatidae</taxon>
        <taxon>Pelobates</taxon>
    </lineage>
</organism>
<sequence>MPEIIFLRDLLRQALIAPIVSAPIVHTVGTGIQGIPMSNIKATIGTVPTSAKEIALWLNEKTHALDGVYPTQTAVQRQGLVNALLPSGLSITQAEAENWDIVISTLYEKTYGKVTISTLSDTLAGVNTKSGIIAAYNLGMRFTSRNHSMVWGCLKPLVKGQALILDIERRLHGLTENEKSDRMPEILRSTYTLLGKDLTGEGYKSKEKAGNKDRKSNAAFTPRRDRQKQDRRSSTFIKRESRPSTSIDGTNRDYSRPSYRTYQREKEQTTEIDRTERYQSTSKGEAPRYLEFPGYSGGYRLRPRVKGPDKYGGSPGQVRDRDRTGQDKSSTTPSTSSHPPTHPPATTRKIQKNKENRESKPRARRKSG</sequence>
<dbReference type="Pfam" id="PF20672">
    <property type="entry name" value="Gag_FV_central"/>
    <property type="match status" value="1"/>
</dbReference>
<gene>
    <name evidence="2" type="ORF">PECUL_23A011620</name>
</gene>
<dbReference type="Proteomes" id="UP001295444">
    <property type="component" value="Chromosome 01"/>
</dbReference>
<feature type="compositionally biased region" description="Basic and acidic residues" evidence="1">
    <location>
        <begin position="262"/>
        <end position="277"/>
    </location>
</feature>
<evidence type="ECO:0000256" key="1">
    <source>
        <dbReference type="SAM" id="MobiDB-lite"/>
    </source>
</evidence>
<feature type="compositionally biased region" description="Basic and acidic residues" evidence="1">
    <location>
        <begin position="203"/>
        <end position="242"/>
    </location>
</feature>
<proteinExistence type="predicted"/>